<dbReference type="EMBL" id="JACAZI010000008">
    <property type="protein sequence ID" value="KAF7353714.1"/>
    <property type="molecule type" value="Genomic_DNA"/>
</dbReference>
<proteinExistence type="predicted"/>
<comment type="caution">
    <text evidence="2">The sequence shown here is derived from an EMBL/GenBank/DDBJ whole genome shotgun (WGS) entry which is preliminary data.</text>
</comment>
<evidence type="ECO:0000313" key="3">
    <source>
        <dbReference type="Proteomes" id="UP000620124"/>
    </source>
</evidence>
<protein>
    <submittedName>
        <fullName evidence="2">Uncharacterized protein</fullName>
    </submittedName>
</protein>
<feature type="region of interest" description="Disordered" evidence="1">
    <location>
        <begin position="99"/>
        <end position="257"/>
    </location>
</feature>
<dbReference type="OrthoDB" id="2107166at2759"/>
<organism evidence="2 3">
    <name type="scientific">Mycena venus</name>
    <dbReference type="NCBI Taxonomy" id="2733690"/>
    <lineage>
        <taxon>Eukaryota</taxon>
        <taxon>Fungi</taxon>
        <taxon>Dikarya</taxon>
        <taxon>Basidiomycota</taxon>
        <taxon>Agaricomycotina</taxon>
        <taxon>Agaricomycetes</taxon>
        <taxon>Agaricomycetidae</taxon>
        <taxon>Agaricales</taxon>
        <taxon>Marasmiineae</taxon>
        <taxon>Mycenaceae</taxon>
        <taxon>Mycena</taxon>
    </lineage>
</organism>
<sequence length="257" mass="27944">MGRWTQYDEDAYRLPEGMVRTGYDADTGCYTFKERGGGTYTGLPGSQYGPMYPLGTDVGPKRIRVVTEPNWSGEEPKARRLTLPSVDVSGAFRSLRRSLTAVRRRRDESPGSDDEEPVMVERPLSPLLSADSTTLNDGSTAADRSLKLSRAMSSKTASATETRSSTSRDPPPPPPKDRLASKAPAESSNSSTPHTKLQSFISAHSRSASTSTPRSASPKGHTRRAASEHVHSPSPAAPSPPHRSALYDHKRPYRLPI</sequence>
<dbReference type="Proteomes" id="UP000620124">
    <property type="component" value="Unassembled WGS sequence"/>
</dbReference>
<name>A0A8H6Y786_9AGAR</name>
<dbReference type="AlphaFoldDB" id="A0A8H6Y786"/>
<evidence type="ECO:0000256" key="1">
    <source>
        <dbReference type="SAM" id="MobiDB-lite"/>
    </source>
</evidence>
<feature type="compositionally biased region" description="Low complexity" evidence="1">
    <location>
        <begin position="205"/>
        <end position="218"/>
    </location>
</feature>
<feature type="compositionally biased region" description="Polar residues" evidence="1">
    <location>
        <begin position="130"/>
        <end position="139"/>
    </location>
</feature>
<accession>A0A8H6Y786</accession>
<gene>
    <name evidence="2" type="ORF">MVEN_01056500</name>
</gene>
<reference evidence="2" key="1">
    <citation type="submission" date="2020-05" db="EMBL/GenBank/DDBJ databases">
        <title>Mycena genomes resolve the evolution of fungal bioluminescence.</title>
        <authorList>
            <person name="Tsai I.J."/>
        </authorList>
    </citation>
    <scope>NUCLEOTIDE SEQUENCE</scope>
    <source>
        <strain evidence="2">CCC161011</strain>
    </source>
</reference>
<evidence type="ECO:0000313" key="2">
    <source>
        <dbReference type="EMBL" id="KAF7353714.1"/>
    </source>
</evidence>
<feature type="compositionally biased region" description="Low complexity" evidence="1">
    <location>
        <begin position="153"/>
        <end position="168"/>
    </location>
</feature>
<keyword evidence="3" id="KW-1185">Reference proteome</keyword>
<feature type="compositionally biased region" description="Polar residues" evidence="1">
    <location>
        <begin position="186"/>
        <end position="204"/>
    </location>
</feature>